<accession>A0A5B7JUQ1</accession>
<sequence>MMSSFSDNAEAVVALLLAYRKSQKKRKCLWMRRCQNVFFSFTNSNIMGGSRGRLFGLKPRMFSHEPQI</sequence>
<name>A0A5B7JUQ1_PORTR</name>
<reference evidence="1 2" key="1">
    <citation type="submission" date="2019-05" db="EMBL/GenBank/DDBJ databases">
        <title>Another draft genome of Portunus trituberculatus and its Hox gene families provides insights of decapod evolution.</title>
        <authorList>
            <person name="Jeong J.-H."/>
            <person name="Song I."/>
            <person name="Kim S."/>
            <person name="Choi T."/>
            <person name="Kim D."/>
            <person name="Ryu S."/>
            <person name="Kim W."/>
        </authorList>
    </citation>
    <scope>NUCLEOTIDE SEQUENCE [LARGE SCALE GENOMIC DNA]</scope>
    <source>
        <tissue evidence="1">Muscle</tissue>
    </source>
</reference>
<comment type="caution">
    <text evidence="1">The sequence shown here is derived from an EMBL/GenBank/DDBJ whole genome shotgun (WGS) entry which is preliminary data.</text>
</comment>
<evidence type="ECO:0000313" key="2">
    <source>
        <dbReference type="Proteomes" id="UP000324222"/>
    </source>
</evidence>
<gene>
    <name evidence="1" type="ORF">E2C01_093549</name>
</gene>
<dbReference type="Proteomes" id="UP000324222">
    <property type="component" value="Unassembled WGS sequence"/>
</dbReference>
<protein>
    <submittedName>
        <fullName evidence="1">Uncharacterized protein</fullName>
    </submittedName>
</protein>
<dbReference type="AlphaFoldDB" id="A0A5B7JUQ1"/>
<keyword evidence="2" id="KW-1185">Reference proteome</keyword>
<evidence type="ECO:0000313" key="1">
    <source>
        <dbReference type="EMBL" id="MPC98193.1"/>
    </source>
</evidence>
<organism evidence="1 2">
    <name type="scientific">Portunus trituberculatus</name>
    <name type="common">Swimming crab</name>
    <name type="synonym">Neptunus trituberculatus</name>
    <dbReference type="NCBI Taxonomy" id="210409"/>
    <lineage>
        <taxon>Eukaryota</taxon>
        <taxon>Metazoa</taxon>
        <taxon>Ecdysozoa</taxon>
        <taxon>Arthropoda</taxon>
        <taxon>Crustacea</taxon>
        <taxon>Multicrustacea</taxon>
        <taxon>Malacostraca</taxon>
        <taxon>Eumalacostraca</taxon>
        <taxon>Eucarida</taxon>
        <taxon>Decapoda</taxon>
        <taxon>Pleocyemata</taxon>
        <taxon>Brachyura</taxon>
        <taxon>Eubrachyura</taxon>
        <taxon>Portunoidea</taxon>
        <taxon>Portunidae</taxon>
        <taxon>Portuninae</taxon>
        <taxon>Portunus</taxon>
    </lineage>
</organism>
<proteinExistence type="predicted"/>
<dbReference type="EMBL" id="VSRR010112987">
    <property type="protein sequence ID" value="MPC98193.1"/>
    <property type="molecule type" value="Genomic_DNA"/>
</dbReference>